<feature type="domain" description="RNA-binding" evidence="3">
    <location>
        <begin position="37"/>
        <end position="86"/>
    </location>
</feature>
<evidence type="ECO:0000313" key="4">
    <source>
        <dbReference type="EMBL" id="CCG22297.1"/>
    </source>
</evidence>
<gene>
    <name evidence="4" type="ORF">CORT_0B05880</name>
</gene>
<organism evidence="4 5">
    <name type="scientific">Candida orthopsilosis (strain 90-125)</name>
    <name type="common">Yeast</name>
    <dbReference type="NCBI Taxonomy" id="1136231"/>
    <lineage>
        <taxon>Eukaryota</taxon>
        <taxon>Fungi</taxon>
        <taxon>Dikarya</taxon>
        <taxon>Ascomycota</taxon>
        <taxon>Saccharomycotina</taxon>
        <taxon>Pichiomycetes</taxon>
        <taxon>Debaryomycetaceae</taxon>
        <taxon>Candida/Lodderomyces clade</taxon>
        <taxon>Candida</taxon>
    </lineage>
</organism>
<evidence type="ECO:0000256" key="1">
    <source>
        <dbReference type="ARBA" id="ARBA00022884"/>
    </source>
</evidence>
<dbReference type="Pfam" id="PF10378">
    <property type="entry name" value="RRM"/>
    <property type="match status" value="1"/>
</dbReference>
<evidence type="ECO:0000259" key="3">
    <source>
        <dbReference type="Pfam" id="PF10378"/>
    </source>
</evidence>
<feature type="compositionally biased region" description="Polar residues" evidence="2">
    <location>
        <begin position="818"/>
        <end position="830"/>
    </location>
</feature>
<feature type="compositionally biased region" description="Polar residues" evidence="2">
    <location>
        <begin position="79"/>
        <end position="91"/>
    </location>
</feature>
<feature type="region of interest" description="Disordered" evidence="2">
    <location>
        <begin position="801"/>
        <end position="833"/>
    </location>
</feature>
<dbReference type="AlphaFoldDB" id="H8WZV2"/>
<dbReference type="GO" id="GO:0010494">
    <property type="term" value="C:cytoplasmic stress granule"/>
    <property type="evidence" value="ECO:0007669"/>
    <property type="project" value="TreeGrafter"/>
</dbReference>
<dbReference type="Gene3D" id="3.30.70.330">
    <property type="match status" value="2"/>
</dbReference>
<sequence length="1154" mass="129188">MMYQQVFYNNINRNGGNAATPLNLQRYTAIQGLNGGIPPSPMTPLDMSYGQSMLPSNLFVSTPYFTPPPSAQYFPPVSHHSSLRNSQTSLTNSHGSNSRSRHRNQHRNNGGQQQQQQQQVQVDQREFNGSTAISEYNLGHLNISRNVMLRDLANDMTLHELLDHIDFGPIEYIKLFSKNLSRKDNSNDEKVNKSCSISFINSKTSVMFYLKYAKNSSNLNKLRQSLRSDHLKITLNDVNKQKNGNAAPRQDYMKLKNLNYITDHQATRCLKISFSVKDVLSDDTTTEDRLNHLKHYILTQCEKFGDVECFEIDLGEKLSSDHEGSERGETCSNNTLSGAAIVHFTSIDSSVKTYESYHKRIQTDLEKSRNGNIEAASKKKRESSNDLYDVNSRYGIYFTSATFHKDRCDKTLVEYRDDIESGLSSSASNGKMTKNNIMENGGCDLIVEEGPLDNSSEVSSIIDSPGQNPPIDVNIIDPVSPNSSDIENSSPIIRDTYALSHSDHADENEAHAQASNNSVYSMISSDARQLQTTPQFVHIPLATDPSFGFHSNSSFVSNYNPDPTNTGNRAIHLGNLHPHTTIEEIANNLRAGGLVESLNHFPERRMCFVTFVDANIAFKFFMNHQVLHQLVIHGTDVSVGWAKKHSGPVSREIALAVTAGASRNVYLGLRNGQDDESSSKLALPSEEELRLDFSRIGGLEQINFYHNKECAFLNFLNISDAIKVVRAFECEEPNAVVNLTKSLRGDQAAANALYQKYKLFKVNFGKDRCGNPPKFSFKKNFDKSLGSTYQQYQDQLHACVEKSKRSKNRDHKQVNGYDENSNRGQPNQNEDVIDDEAAMVFGIIKESEKEGCEPIIDNEVEKKEQDVKGTDKPKLEVTDPSDLGSSNAVDGEQSKQVESEEHANGHLEQQSVEKVEVVEEGEEEYEDVDDDEDVSIIIGSDDTVSTNASGKYDSFNDTFGYKSQRPDTRRQKIYHQPYYQEQTNWNGRGSRNSSGISINNGGVIHPYTQFASPKFNHHPSRMSRNSSTSSFPSQGYQPSPKSRNGSFQHQPRSSVVYPQQVYAIPPSPQFIGQFTPHVRYVPVIQGQQVMASPLAQHSMENNSCGTSGSQVMAQYLSQAQTQPMGSMYSAPIYAEPPGSYTYEGRRHKDKSRKG</sequence>
<feature type="compositionally biased region" description="Basic residues" evidence="2">
    <location>
        <begin position="1145"/>
        <end position="1154"/>
    </location>
</feature>
<dbReference type="OrthoDB" id="6407164at2759"/>
<dbReference type="KEGG" id="cot:CORT_0B05880"/>
<feature type="compositionally biased region" description="Basic and acidic residues" evidence="2">
    <location>
        <begin position="859"/>
        <end position="877"/>
    </location>
</feature>
<feature type="compositionally biased region" description="Low complexity" evidence="2">
    <location>
        <begin position="107"/>
        <end position="119"/>
    </location>
</feature>
<dbReference type="Proteomes" id="UP000005018">
    <property type="component" value="Chromosome 2"/>
</dbReference>
<dbReference type="InterPro" id="IPR039171">
    <property type="entry name" value="Cwc2/Slt11"/>
</dbReference>
<dbReference type="GO" id="GO:0003729">
    <property type="term" value="F:mRNA binding"/>
    <property type="evidence" value="ECO:0007669"/>
    <property type="project" value="TreeGrafter"/>
</dbReference>
<name>H8WZV2_CANO9</name>
<feature type="compositionally biased region" description="Basic and acidic residues" evidence="2">
    <location>
        <begin position="892"/>
        <end position="915"/>
    </location>
</feature>
<protein>
    <submittedName>
        <fullName evidence="4">RNA-binding protein</fullName>
    </submittedName>
</protein>
<dbReference type="PANTHER" id="PTHR14089:SF8">
    <property type="entry name" value="RNA-BINDING PROTEIN MRN1"/>
    <property type="match status" value="1"/>
</dbReference>
<feature type="region of interest" description="Disordered" evidence="2">
    <location>
        <begin position="1009"/>
        <end position="1053"/>
    </location>
</feature>
<feature type="compositionally biased region" description="Polar residues" evidence="2">
    <location>
        <begin position="1034"/>
        <end position="1053"/>
    </location>
</feature>
<feature type="region of interest" description="Disordered" evidence="2">
    <location>
        <begin position="852"/>
        <end position="915"/>
    </location>
</feature>
<accession>H8WZV2</accession>
<dbReference type="HOGENOM" id="CLU_285123_0_0_1"/>
<dbReference type="SUPFAM" id="SSF54928">
    <property type="entry name" value="RNA-binding domain, RBD"/>
    <property type="match status" value="1"/>
</dbReference>
<reference evidence="4 5" key="1">
    <citation type="journal article" date="2012" name="PLoS ONE">
        <title>Sequence and analysis of the genome of the pathogenic yeast Candida orthopsilosis.</title>
        <authorList>
            <person name="Riccombeni A."/>
            <person name="Vidanes G."/>
            <person name="Proux-Wera E."/>
            <person name="Wolfe K.H."/>
            <person name="Butler G."/>
        </authorList>
    </citation>
    <scope>NUCLEOTIDE SEQUENCE [LARGE SCALE GENOMIC DNA]</scope>
    <source>
        <strain evidence="4 5">Co 90-125</strain>
    </source>
</reference>
<dbReference type="RefSeq" id="XP_003867734.1">
    <property type="nucleotide sequence ID" value="XM_003867686.1"/>
</dbReference>
<dbReference type="InterPro" id="IPR012677">
    <property type="entry name" value="Nucleotide-bd_a/b_plait_sf"/>
</dbReference>
<feature type="region of interest" description="Disordered" evidence="2">
    <location>
        <begin position="939"/>
        <end position="968"/>
    </location>
</feature>
<evidence type="ECO:0000313" key="5">
    <source>
        <dbReference type="Proteomes" id="UP000005018"/>
    </source>
</evidence>
<evidence type="ECO:0000256" key="2">
    <source>
        <dbReference type="SAM" id="MobiDB-lite"/>
    </source>
</evidence>
<dbReference type="InterPro" id="IPR035979">
    <property type="entry name" value="RBD_domain_sf"/>
</dbReference>
<dbReference type="GeneID" id="14538845"/>
<dbReference type="EMBL" id="HE681720">
    <property type="protein sequence ID" value="CCG22297.1"/>
    <property type="molecule type" value="Genomic_DNA"/>
</dbReference>
<keyword evidence="5" id="KW-1185">Reference proteome</keyword>
<dbReference type="PANTHER" id="PTHR14089">
    <property type="entry name" value="PRE-MRNA-SPLICING FACTOR RBM22"/>
    <property type="match status" value="1"/>
</dbReference>
<dbReference type="InterPro" id="IPR018835">
    <property type="entry name" value="RNA-binding_domain_put"/>
</dbReference>
<feature type="region of interest" description="Disordered" evidence="2">
    <location>
        <begin position="75"/>
        <end position="124"/>
    </location>
</feature>
<proteinExistence type="predicted"/>
<dbReference type="eggNOG" id="KOG0118">
    <property type="taxonomic scope" value="Eukaryota"/>
</dbReference>
<keyword evidence="1" id="KW-0694">RNA-binding</keyword>
<feature type="region of interest" description="Disordered" evidence="2">
    <location>
        <begin position="1135"/>
        <end position="1154"/>
    </location>
</feature>
<feature type="compositionally biased region" description="Low complexity" evidence="2">
    <location>
        <begin position="1022"/>
        <end position="1033"/>
    </location>
</feature>